<feature type="region of interest" description="Disordered" evidence="1">
    <location>
        <begin position="211"/>
        <end position="243"/>
    </location>
</feature>
<feature type="region of interest" description="Disordered" evidence="1">
    <location>
        <begin position="808"/>
        <end position="849"/>
    </location>
</feature>
<feature type="compositionally biased region" description="Basic and acidic residues" evidence="1">
    <location>
        <begin position="836"/>
        <end position="849"/>
    </location>
</feature>
<feature type="compositionally biased region" description="Polar residues" evidence="1">
    <location>
        <begin position="1375"/>
        <end position="1390"/>
    </location>
</feature>
<sequence>MISSIFGPENEIHTTKPYINHAVKLNNMEIGKTFSCYADEVSVTQSAAPSKVNLAIPGMFFARAHAVRYSSTVRSDCSSLILPGIKSSSNSSRSFPRLTIDLIHQTSHTNPSSFSVTSLSETLRITCEHFPKEDLVGEVGQGARDTPFLEPKMPWESGIGNADGDTLPFLQSLHAGDYTVENNGVRTEFTPVTDTLCSERNTHNLFCEVNNQAPPKPKESREKVKQKSRIRADVDSVGSKDENQIVDEEDKTFSENSLIKDVIGKKITKYSKTKAIIHWLETKIKLNQLSHPYFSELANSHIQYPKCKLDESARQWLSDYPLSLGNGISKLSISSPPMYSTNVHGDYDGRDDEAGRGDKINFAMPRHTGRDAIQATSYECSNENFKTLNLASVVSSTRNLLKVTDRSTLTPANNIGVHEALHYQLTELNLVNTYPEEVNASLDSDAGPELCICKLCESLSTIGRTKRLARFWMPEDNMEYCTSSLSDTLVELIVLIRGVKSAACCRLPKITCTNSTKLFKCNVGTALKIRTAVKGSLLLEQLVQKFPYSCKNLPCFASQNLKKDENCSFPQEACGSRHGSSTDFLGVNVKETVITGRMPNLSECIVDLGLHGRLKAFSKTYEVGKDSKASSFVVGGKTCNESISCQEQEAIESICSSDAPLLSSFGRKSDFTRSRTKNEEDSVSSLKSSASFRCITPELNTDGQSIWSKNIQQNITTPFATPKQEFDLLKRTRVKRAQITGSCSGNSSASNDADQRVFLLLPGDGENGIPHVCMIEKNERDEREKLPETKQCVSTPCQTSLTCEIHNGNKLSPMYGPRSRSLSRSKEEQITLTPEETNKGSKDLGHRQESVFTSYDKTDLFSTGTSSYEDQYAGDLTLSSRKQSRPLTCVQEKKVKTFQMKNTQQESSTSISTDSEEDEDDEQLTCKNIKVRKLLKRFERLAKELLDTDRCSRSSVVNRKEGLKKTSSKDKAVNTINKALDEGDKKPTVLFESSWPKQTAQIEKVGEVPGTVCVLKNPTTISCESGACEHRAVTNEQEMARSNACTTSLARDPQILATYTYPGNTVMPPNPTVSLVSIPSCSSMNQTLSQVSAIQPPSTVLMQPVNRVLERTVTIQPEAESRTRNSDGSLRQKSRDISLSEESSSSSLQPKRHRSHKRDSHGRSSHDVHRKLKDGHRHHRRLHSERKIYLDHSTLKPRMDSQMNLMYYPWGNMQYPPGFLQSNFNPYFMGDGQLSQQNPIDPYRNPLYYPGSAPPQAYPLFPPPCPPQPCTCSASRGSMHLGYTPSNYTRQPSFDVYNAQSQYLSRCSGGSLSEMNPPRMCLENTRQSSVCSQNPSSAVYNRPSFRPGPREERSLPSGQDSDLHHPSSVWGATNPFITNTSRDPKAQQQVLKDPLTVPTTGIMDSRNHPAFQGRQIPRSPVPAPTTPQNSTYSKLGPWVGDEGASGTAPSTNQSHRNFIEDPRKHSELVRQAGLNTTQGVSAGCVEQNKQILGRGSSCESKQIQRVNSVLSTAPSAISLKSDRSKGPNTTVLPDGTIAIQGAGSTELVNRIKIRIPTSTTPGPRDSVQTDNHSSVMQEPNEYSHEPAALIARAGLPREPSTAEEWKLAESRFDQLLKARAAIESRLSHLPRENTASVHNVKTEEERIHERMDQIDREISALRLVLRKRCSQKRSLTKPK</sequence>
<comment type="caution">
    <text evidence="2">The sequence shown here is derived from an EMBL/GenBank/DDBJ whole genome shotgun (WGS) entry which is preliminary data.</text>
</comment>
<reference evidence="2" key="1">
    <citation type="submission" date="2024-06" db="EMBL/GenBank/DDBJ databases">
        <authorList>
            <person name="Liu X."/>
            <person name="Lenzi L."/>
            <person name="Haldenby T S."/>
            <person name="Uol C."/>
        </authorList>
    </citation>
    <scope>NUCLEOTIDE SEQUENCE</scope>
</reference>
<feature type="compositionally biased region" description="Basic residues" evidence="1">
    <location>
        <begin position="1168"/>
        <end position="1184"/>
    </location>
</feature>
<feature type="compositionally biased region" description="Basic and acidic residues" evidence="1">
    <location>
        <begin position="216"/>
        <end position="243"/>
    </location>
</feature>
<evidence type="ECO:0000256" key="1">
    <source>
        <dbReference type="SAM" id="MobiDB-lite"/>
    </source>
</evidence>
<organism evidence="2 3">
    <name type="scientific">Calicophoron daubneyi</name>
    <name type="common">Rumen fluke</name>
    <name type="synonym">Paramphistomum daubneyi</name>
    <dbReference type="NCBI Taxonomy" id="300641"/>
    <lineage>
        <taxon>Eukaryota</taxon>
        <taxon>Metazoa</taxon>
        <taxon>Spiralia</taxon>
        <taxon>Lophotrochozoa</taxon>
        <taxon>Platyhelminthes</taxon>
        <taxon>Trematoda</taxon>
        <taxon>Digenea</taxon>
        <taxon>Plagiorchiida</taxon>
        <taxon>Pronocephalata</taxon>
        <taxon>Paramphistomoidea</taxon>
        <taxon>Paramphistomidae</taxon>
        <taxon>Calicophoron</taxon>
    </lineage>
</organism>
<dbReference type="Proteomes" id="UP001497525">
    <property type="component" value="Unassembled WGS sequence"/>
</dbReference>
<name>A0AAV2TJK9_CALDB</name>
<gene>
    <name evidence="2" type="ORF">CDAUBV1_LOCUS9724</name>
</gene>
<proteinExistence type="predicted"/>
<feature type="region of interest" description="Disordered" evidence="1">
    <location>
        <begin position="1326"/>
        <end position="1457"/>
    </location>
</feature>
<evidence type="ECO:0000313" key="2">
    <source>
        <dbReference type="EMBL" id="CAL5135592.1"/>
    </source>
</evidence>
<feature type="compositionally biased region" description="Polar residues" evidence="1">
    <location>
        <begin position="1326"/>
        <end position="1339"/>
    </location>
</feature>
<feature type="compositionally biased region" description="Polar residues" evidence="1">
    <location>
        <begin position="1447"/>
        <end position="1456"/>
    </location>
</feature>
<feature type="compositionally biased region" description="Acidic residues" evidence="1">
    <location>
        <begin position="914"/>
        <end position="923"/>
    </location>
</feature>
<dbReference type="EMBL" id="CAXLJL010000267">
    <property type="protein sequence ID" value="CAL5135592.1"/>
    <property type="molecule type" value="Genomic_DNA"/>
</dbReference>
<feature type="region of interest" description="Disordered" evidence="1">
    <location>
        <begin position="899"/>
        <end position="923"/>
    </location>
</feature>
<evidence type="ECO:0000313" key="3">
    <source>
        <dbReference type="Proteomes" id="UP001497525"/>
    </source>
</evidence>
<accession>A0AAV2TJK9</accession>
<protein>
    <submittedName>
        <fullName evidence="2">Uncharacterized protein</fullName>
    </submittedName>
</protein>
<feature type="compositionally biased region" description="Basic residues" evidence="1">
    <location>
        <begin position="1150"/>
        <end position="1160"/>
    </location>
</feature>
<feature type="region of interest" description="Disordered" evidence="1">
    <location>
        <begin position="1112"/>
        <end position="1189"/>
    </location>
</feature>
<feature type="compositionally biased region" description="Low complexity" evidence="1">
    <location>
        <begin position="903"/>
        <end position="913"/>
    </location>
</feature>